<accession>A0A6I3KIT4</accession>
<reference evidence="2 3" key="1">
    <citation type="submission" date="2019-11" db="EMBL/GenBank/DDBJ databases">
        <title>Identification of a novel strain.</title>
        <authorList>
            <person name="Xu Q."/>
            <person name="Wang G."/>
        </authorList>
    </citation>
    <scope>NUCLEOTIDE SEQUENCE [LARGE SCALE GENOMIC DNA]</scope>
    <source>
        <strain evidence="3">xq</strain>
    </source>
</reference>
<dbReference type="InterPro" id="IPR027373">
    <property type="entry name" value="RHH_dom"/>
</dbReference>
<dbReference type="GO" id="GO:0016740">
    <property type="term" value="F:transferase activity"/>
    <property type="evidence" value="ECO:0007669"/>
    <property type="project" value="UniProtKB-KW"/>
</dbReference>
<keyword evidence="3" id="KW-1185">Reference proteome</keyword>
<organism evidence="2 3">
    <name type="scientific">Hyphomicrobium album</name>
    <dbReference type="NCBI Taxonomy" id="2665159"/>
    <lineage>
        <taxon>Bacteria</taxon>
        <taxon>Pseudomonadati</taxon>
        <taxon>Pseudomonadota</taxon>
        <taxon>Alphaproteobacteria</taxon>
        <taxon>Hyphomicrobiales</taxon>
        <taxon>Hyphomicrobiaceae</taxon>
        <taxon>Hyphomicrobium</taxon>
    </lineage>
</organism>
<dbReference type="Pfam" id="PF13467">
    <property type="entry name" value="RHH_4"/>
    <property type="match status" value="1"/>
</dbReference>
<dbReference type="EMBL" id="WMBQ01000001">
    <property type="protein sequence ID" value="MTD94263.1"/>
    <property type="molecule type" value="Genomic_DNA"/>
</dbReference>
<comment type="caution">
    <text evidence="2">The sequence shown here is derived from an EMBL/GenBank/DDBJ whole genome shotgun (WGS) entry which is preliminary data.</text>
</comment>
<gene>
    <name evidence="2" type="ORF">GIW81_07930</name>
</gene>
<keyword evidence="2" id="KW-0808">Transferase</keyword>
<evidence type="ECO:0000313" key="3">
    <source>
        <dbReference type="Proteomes" id="UP000440694"/>
    </source>
</evidence>
<protein>
    <submittedName>
        <fullName evidence="2">Aryl-sulfate sulfotransferase</fullName>
    </submittedName>
</protein>
<dbReference type="Gene3D" id="1.10.3990.20">
    <property type="entry name" value="protein bp1543"/>
    <property type="match status" value="1"/>
</dbReference>
<evidence type="ECO:0000259" key="1">
    <source>
        <dbReference type="Pfam" id="PF13467"/>
    </source>
</evidence>
<evidence type="ECO:0000313" key="2">
    <source>
        <dbReference type="EMBL" id="MTD94263.1"/>
    </source>
</evidence>
<dbReference type="Proteomes" id="UP000440694">
    <property type="component" value="Unassembled WGS sequence"/>
</dbReference>
<dbReference type="InterPro" id="IPR038268">
    <property type="entry name" value="RHH_sf"/>
</dbReference>
<feature type="domain" description="Ribbon-helix-helix" evidence="1">
    <location>
        <begin position="4"/>
        <end position="66"/>
    </location>
</feature>
<dbReference type="AlphaFoldDB" id="A0A6I3KIT4"/>
<name>A0A6I3KIT4_9HYPH</name>
<sequence>MRPLKRSFAIKGHRTSISMEGPFWEALQQAAALEKRTLAGLVATIDETRGDAGLSSAVRVWILDYFRKRALPIAR</sequence>
<proteinExistence type="predicted"/>